<name>A0A7C8VBV9_ORBOL</name>
<feature type="transmembrane region" description="Helical" evidence="2">
    <location>
        <begin position="26"/>
        <end position="46"/>
    </location>
</feature>
<accession>A0A7C8VBV9</accession>
<protein>
    <submittedName>
        <fullName evidence="3">Uncharacterized protein</fullName>
    </submittedName>
</protein>
<keyword evidence="2" id="KW-0812">Transmembrane</keyword>
<dbReference type="AlphaFoldDB" id="A0A7C8VBV9"/>
<feature type="region of interest" description="Disordered" evidence="1">
    <location>
        <begin position="53"/>
        <end position="77"/>
    </location>
</feature>
<evidence type="ECO:0000256" key="2">
    <source>
        <dbReference type="SAM" id="Phobius"/>
    </source>
</evidence>
<keyword evidence="2" id="KW-0472">Membrane</keyword>
<keyword evidence="2" id="KW-1133">Transmembrane helix</keyword>
<reference evidence="3 4" key="1">
    <citation type="submission" date="2020-01" db="EMBL/GenBank/DDBJ databases">
        <authorList>
            <person name="Palmer J.M."/>
        </authorList>
    </citation>
    <scope>NUCLEOTIDE SEQUENCE [LARGE SCALE GENOMIC DNA]</scope>
    <source>
        <strain evidence="3 4">TWF970</strain>
    </source>
</reference>
<comment type="caution">
    <text evidence="3">The sequence shown here is derived from an EMBL/GenBank/DDBJ whole genome shotgun (WGS) entry which is preliminary data.</text>
</comment>
<gene>
    <name evidence="3" type="ORF">TWF970_007508</name>
</gene>
<proteinExistence type="predicted"/>
<evidence type="ECO:0000256" key="1">
    <source>
        <dbReference type="SAM" id="MobiDB-lite"/>
    </source>
</evidence>
<evidence type="ECO:0000313" key="4">
    <source>
        <dbReference type="Proteomes" id="UP000474640"/>
    </source>
</evidence>
<dbReference type="EMBL" id="JAABOJ010000040">
    <property type="protein sequence ID" value="KAF3275066.1"/>
    <property type="molecule type" value="Genomic_DNA"/>
</dbReference>
<evidence type="ECO:0000313" key="3">
    <source>
        <dbReference type="EMBL" id="KAF3275066.1"/>
    </source>
</evidence>
<sequence length="103" mass="11566">MMLAGCNVVRELDGVRAAKDHRYPQVLLLLLLLLLCLNLLSPNYVIKFLGGEGRGGKSATSFTDALPNRGPQKERKKPEMQCEIMVLMWDHDLHSEYVGRDGI</sequence>
<organism evidence="3 4">
    <name type="scientific">Orbilia oligospora</name>
    <name type="common">Nematode-trapping fungus</name>
    <name type="synonym">Arthrobotrys oligospora</name>
    <dbReference type="NCBI Taxonomy" id="2813651"/>
    <lineage>
        <taxon>Eukaryota</taxon>
        <taxon>Fungi</taxon>
        <taxon>Dikarya</taxon>
        <taxon>Ascomycota</taxon>
        <taxon>Pezizomycotina</taxon>
        <taxon>Orbiliomycetes</taxon>
        <taxon>Orbiliales</taxon>
        <taxon>Orbiliaceae</taxon>
        <taxon>Orbilia</taxon>
    </lineage>
</organism>
<dbReference type="Proteomes" id="UP000474640">
    <property type="component" value="Unassembled WGS sequence"/>
</dbReference>